<sequence>MSKRETLNWSSVFDCLANDERRAILSFLVDEDGQVTIDDVAGHLAVDGDDDTAVGRARVQLHHVHLPKLNAAGLIVWSRDQGTVRETTLAYQLPVGAITTAPVTTAQGTETQQVSD</sequence>
<evidence type="ECO:0000313" key="2">
    <source>
        <dbReference type="EMBL" id="AUG47577.1"/>
    </source>
</evidence>
<evidence type="ECO:0000313" key="3">
    <source>
        <dbReference type="Proteomes" id="UP000242917"/>
    </source>
</evidence>
<dbReference type="InterPro" id="IPR036388">
    <property type="entry name" value="WH-like_DNA-bd_sf"/>
</dbReference>
<dbReference type="Gene3D" id="1.10.10.10">
    <property type="entry name" value="Winged helix-like DNA-binding domain superfamily/Winged helix DNA-binding domain"/>
    <property type="match status" value="1"/>
</dbReference>
<evidence type="ECO:0000259" key="1">
    <source>
        <dbReference type="Pfam" id="PF24035"/>
    </source>
</evidence>
<reference evidence="2 3" key="1">
    <citation type="submission" date="2017-01" db="EMBL/GenBank/DDBJ databases">
        <title>A Red Light-Sensitive Sensory Rhodopsin I From Haloarcula taiwanensis, A New Haloarchaeon Isolated From Taiwan.</title>
        <authorList>
            <person name="Yang C.-S."/>
            <person name="Han Y.-A."/>
            <person name="Chen P.-C."/>
            <person name="Ng W.V."/>
            <person name="Chen T.-W."/>
        </authorList>
    </citation>
    <scope>NUCLEOTIDE SEQUENCE [LARGE SCALE GENOMIC DNA]</scope>
    <source>
        <strain evidence="2 3">Taiwanensis</strain>
    </source>
</reference>
<organism evidence="2 3">
    <name type="scientific">Haloarcula taiwanensis</name>
    <dbReference type="NCBI Taxonomy" id="1932004"/>
    <lineage>
        <taxon>Archaea</taxon>
        <taxon>Methanobacteriati</taxon>
        <taxon>Methanobacteriota</taxon>
        <taxon>Stenosarchaea group</taxon>
        <taxon>Halobacteria</taxon>
        <taxon>Halobacteriales</taxon>
        <taxon>Haloarculaceae</taxon>
        <taxon>Haloarcula</taxon>
    </lineage>
</organism>
<gene>
    <name evidence="2" type="ORF">BVU17_08625</name>
</gene>
<proteinExistence type="predicted"/>
<name>A0A2H4ZYS7_9EURY</name>
<keyword evidence="3" id="KW-1185">Reference proteome</keyword>
<dbReference type="OrthoDB" id="241157at2157"/>
<dbReference type="KEGG" id="hta:BVU17_08625"/>
<accession>A0A2H4ZYS7</accession>
<dbReference type="AlphaFoldDB" id="A0A2H4ZYS7"/>
<dbReference type="Pfam" id="PF24035">
    <property type="entry name" value="DUF7344"/>
    <property type="match status" value="1"/>
</dbReference>
<protein>
    <recommendedName>
        <fullName evidence="1">DUF7344 domain-containing protein</fullName>
    </recommendedName>
</protein>
<dbReference type="EMBL" id="CP019154">
    <property type="protein sequence ID" value="AUG47577.1"/>
    <property type="molecule type" value="Genomic_DNA"/>
</dbReference>
<dbReference type="Proteomes" id="UP000242917">
    <property type="component" value="Chromosome I"/>
</dbReference>
<dbReference type="InterPro" id="IPR055768">
    <property type="entry name" value="DUF7344"/>
</dbReference>
<feature type="domain" description="DUF7344" evidence="1">
    <location>
        <begin position="13"/>
        <end position="85"/>
    </location>
</feature>